<keyword evidence="3" id="KW-1185">Reference proteome</keyword>
<evidence type="ECO:0000256" key="1">
    <source>
        <dbReference type="SAM" id="SignalP"/>
    </source>
</evidence>
<comment type="caution">
    <text evidence="2">The sequence shown here is derived from an EMBL/GenBank/DDBJ whole genome shotgun (WGS) entry which is preliminary data.</text>
</comment>
<evidence type="ECO:0000313" key="3">
    <source>
        <dbReference type="Proteomes" id="UP001280581"/>
    </source>
</evidence>
<feature type="signal peptide" evidence="1">
    <location>
        <begin position="1"/>
        <end position="19"/>
    </location>
</feature>
<sequence length="114" mass="12930">MLLLTFLAYISALLVGVLAAPPMRPELQLRAEDACGTYRSDDQVGTLWLNPACQNMEFFPVDATRVTNPKCQMCMLFTGKTCSGDVIYIGKADGQYQWWDEKKPRSYYCKDTFP</sequence>
<dbReference type="EMBL" id="WVTA01000003">
    <property type="protein sequence ID" value="KAK3215146.1"/>
    <property type="molecule type" value="Genomic_DNA"/>
</dbReference>
<keyword evidence="1" id="KW-0732">Signal</keyword>
<reference evidence="2 3" key="1">
    <citation type="submission" date="2021-02" db="EMBL/GenBank/DDBJ databases">
        <title>Genome assembly of Pseudopithomyces chartarum.</title>
        <authorList>
            <person name="Jauregui R."/>
            <person name="Singh J."/>
            <person name="Voisey C."/>
        </authorList>
    </citation>
    <scope>NUCLEOTIDE SEQUENCE [LARGE SCALE GENOMIC DNA]</scope>
    <source>
        <strain evidence="2 3">AGR01</strain>
    </source>
</reference>
<accession>A0AAN6M6F2</accession>
<gene>
    <name evidence="2" type="ORF">GRF29_19g2360823</name>
</gene>
<dbReference type="Proteomes" id="UP001280581">
    <property type="component" value="Unassembled WGS sequence"/>
</dbReference>
<evidence type="ECO:0000313" key="2">
    <source>
        <dbReference type="EMBL" id="KAK3215146.1"/>
    </source>
</evidence>
<feature type="chain" id="PRO_5042935514" evidence="1">
    <location>
        <begin position="20"/>
        <end position="114"/>
    </location>
</feature>
<proteinExistence type="predicted"/>
<name>A0AAN6M6F2_9PLEO</name>
<protein>
    <submittedName>
        <fullName evidence="2">Uncharacterized protein</fullName>
    </submittedName>
</protein>
<organism evidence="2 3">
    <name type="scientific">Pseudopithomyces chartarum</name>
    <dbReference type="NCBI Taxonomy" id="1892770"/>
    <lineage>
        <taxon>Eukaryota</taxon>
        <taxon>Fungi</taxon>
        <taxon>Dikarya</taxon>
        <taxon>Ascomycota</taxon>
        <taxon>Pezizomycotina</taxon>
        <taxon>Dothideomycetes</taxon>
        <taxon>Pleosporomycetidae</taxon>
        <taxon>Pleosporales</taxon>
        <taxon>Massarineae</taxon>
        <taxon>Didymosphaeriaceae</taxon>
        <taxon>Pseudopithomyces</taxon>
    </lineage>
</organism>
<dbReference type="AlphaFoldDB" id="A0AAN6M6F2"/>